<dbReference type="SUPFAM" id="SSF50494">
    <property type="entry name" value="Trypsin-like serine proteases"/>
    <property type="match status" value="1"/>
</dbReference>
<feature type="domain" description="Peptidase S1" evidence="5">
    <location>
        <begin position="29"/>
        <end position="221"/>
    </location>
</feature>
<comment type="similarity">
    <text evidence="1">Belongs to the peptidase S1 family.</text>
</comment>
<proteinExistence type="inferred from homology"/>
<reference evidence="6" key="1">
    <citation type="submission" date="2023-05" db="EMBL/GenBank/DDBJ databases">
        <title>Metabolic capabilities are highly conserved among human nasal-associated Corynebacterium species in pangenomic analyses.</title>
        <authorList>
            <person name="Tran T.H."/>
            <person name="Roberts A.Q."/>
            <person name="Escapa I.F."/>
            <person name="Gao W."/>
            <person name="Conlan S."/>
            <person name="Kong H."/>
            <person name="Segre J.A."/>
            <person name="Kelly M.S."/>
            <person name="Lemon K.P."/>
        </authorList>
    </citation>
    <scope>NUCLEOTIDE SEQUENCE</scope>
    <source>
        <strain evidence="6">KPL2773</strain>
    </source>
</reference>
<feature type="compositionally biased region" description="Polar residues" evidence="3">
    <location>
        <begin position="302"/>
        <end position="313"/>
    </location>
</feature>
<dbReference type="InterPro" id="IPR009003">
    <property type="entry name" value="Peptidase_S1_PA"/>
</dbReference>
<dbReference type="RefSeq" id="WP_284571298.1">
    <property type="nucleotide sequence ID" value="NZ_JASNUC010000013.1"/>
</dbReference>
<dbReference type="PANTHER" id="PTHR24276">
    <property type="entry name" value="POLYSERASE-RELATED"/>
    <property type="match status" value="1"/>
</dbReference>
<gene>
    <name evidence="6" type="ORF">QPX42_06095</name>
</gene>
<evidence type="ECO:0000313" key="7">
    <source>
        <dbReference type="Proteomes" id="UP001224412"/>
    </source>
</evidence>
<feature type="compositionally biased region" description="Low complexity" evidence="3">
    <location>
        <begin position="289"/>
        <end position="299"/>
    </location>
</feature>
<dbReference type="PANTHER" id="PTHR24276:SF98">
    <property type="entry name" value="FI18310P1-RELATED"/>
    <property type="match status" value="1"/>
</dbReference>
<evidence type="ECO:0000256" key="3">
    <source>
        <dbReference type="SAM" id="MobiDB-lite"/>
    </source>
</evidence>
<dbReference type="SMART" id="SM00020">
    <property type="entry name" value="Tryp_SPc"/>
    <property type="match status" value="1"/>
</dbReference>
<dbReference type="GO" id="GO:0004252">
    <property type="term" value="F:serine-type endopeptidase activity"/>
    <property type="evidence" value="ECO:0007669"/>
    <property type="project" value="InterPro"/>
</dbReference>
<dbReference type="InterPro" id="IPR043504">
    <property type="entry name" value="Peptidase_S1_PA_chymotrypsin"/>
</dbReference>
<dbReference type="AlphaFoldDB" id="A0AAP4BQN2"/>
<name>A0AAP4BQN2_9CORY</name>
<dbReference type="InterPro" id="IPR050430">
    <property type="entry name" value="Peptidase_S1"/>
</dbReference>
<evidence type="ECO:0000256" key="2">
    <source>
        <dbReference type="ARBA" id="ARBA00023157"/>
    </source>
</evidence>
<dbReference type="EC" id="3.4.21.-" evidence="6"/>
<keyword evidence="2" id="KW-1015">Disulfide bond</keyword>
<evidence type="ECO:0000313" key="6">
    <source>
        <dbReference type="EMBL" id="MDK4307112.1"/>
    </source>
</evidence>
<evidence type="ECO:0000256" key="1">
    <source>
        <dbReference type="ARBA" id="ARBA00007664"/>
    </source>
</evidence>
<dbReference type="Pfam" id="PF00089">
    <property type="entry name" value="Trypsin"/>
    <property type="match status" value="1"/>
</dbReference>
<dbReference type="GO" id="GO:0006508">
    <property type="term" value="P:proteolysis"/>
    <property type="evidence" value="ECO:0007669"/>
    <property type="project" value="UniProtKB-KW"/>
</dbReference>
<feature type="compositionally biased region" description="Basic and acidic residues" evidence="3">
    <location>
        <begin position="247"/>
        <end position="257"/>
    </location>
</feature>
<keyword evidence="4" id="KW-0732">Signal</keyword>
<evidence type="ECO:0000259" key="5">
    <source>
        <dbReference type="PROSITE" id="PS50240"/>
    </source>
</evidence>
<protein>
    <submittedName>
        <fullName evidence="6">Trypsin-like serine protease</fullName>
        <ecNumber evidence="6">3.4.21.-</ecNumber>
    </submittedName>
</protein>
<dbReference type="PRINTS" id="PR00722">
    <property type="entry name" value="CHYMOTRYPSIN"/>
</dbReference>
<feature type="region of interest" description="Disordered" evidence="3">
    <location>
        <begin position="247"/>
        <end position="313"/>
    </location>
</feature>
<keyword evidence="6" id="KW-0645">Protease</keyword>
<keyword evidence="6" id="KW-0378">Hydrolase</keyword>
<comment type="caution">
    <text evidence="6">The sequence shown here is derived from an EMBL/GenBank/DDBJ whole genome shotgun (WGS) entry which is preliminary data.</text>
</comment>
<dbReference type="InterPro" id="IPR001254">
    <property type="entry name" value="Trypsin_dom"/>
</dbReference>
<organism evidence="6 7">
    <name type="scientific">Corynebacterium pseudodiphtheriticum</name>
    <dbReference type="NCBI Taxonomy" id="37637"/>
    <lineage>
        <taxon>Bacteria</taxon>
        <taxon>Bacillati</taxon>
        <taxon>Actinomycetota</taxon>
        <taxon>Actinomycetes</taxon>
        <taxon>Mycobacteriales</taxon>
        <taxon>Corynebacteriaceae</taxon>
        <taxon>Corynebacterium</taxon>
    </lineage>
</organism>
<dbReference type="PROSITE" id="PS50240">
    <property type="entry name" value="TRYPSIN_DOM"/>
    <property type="match status" value="1"/>
</dbReference>
<accession>A0AAP4BQN2</accession>
<dbReference type="EMBL" id="JASNVH010000008">
    <property type="protein sequence ID" value="MDK4307112.1"/>
    <property type="molecule type" value="Genomic_DNA"/>
</dbReference>
<feature type="chain" id="PRO_5043055629" evidence="4">
    <location>
        <begin position="29"/>
        <end position="313"/>
    </location>
</feature>
<dbReference type="Proteomes" id="UP001224412">
    <property type="component" value="Unassembled WGS sequence"/>
</dbReference>
<dbReference type="InterPro" id="IPR001314">
    <property type="entry name" value="Peptidase_S1A"/>
</dbReference>
<feature type="signal peptide" evidence="4">
    <location>
        <begin position="1"/>
        <end position="28"/>
    </location>
</feature>
<dbReference type="Gene3D" id="2.40.10.10">
    <property type="entry name" value="Trypsin-like serine proteases"/>
    <property type="match status" value="1"/>
</dbReference>
<sequence length="313" mass="32950">MSTKKIALSLAAAATMAASIITAPVAQAVQGGTPVSDDDANAKNVVIVSGCTGTAISPHWVLAARHCFGDGTTAKLVRTGIEKTGTKGSEEVYHAPSGDISLVRMSTHSSFDFDSYPELATEEPKPGQVGTFYGWDNTSHKRLPHSQAEVQGMYQDGSYDNGKMYLVHHKDGAYSQPGDSGGPFFINGKLSGVASAISGDGVPLNLADISAQLDWIKQTMAKNGDEPNLGNGAVNGMDKILQEKGLKKPGAEKDKENGQQTQEQAPNPEQPQPQPAQPEKQEPKPAQPKPGKQQPAKPARPNQGSPLLSSSSL</sequence>
<evidence type="ECO:0000256" key="4">
    <source>
        <dbReference type="SAM" id="SignalP"/>
    </source>
</evidence>